<dbReference type="RefSeq" id="WP_109743713.1">
    <property type="nucleotide sequence ID" value="NZ_QGGO01000015.1"/>
</dbReference>
<evidence type="ECO:0000313" key="2">
    <source>
        <dbReference type="Proteomes" id="UP000245489"/>
    </source>
</evidence>
<comment type="caution">
    <text evidence="1">The sequence shown here is derived from an EMBL/GenBank/DDBJ whole genome shotgun (WGS) entry which is preliminary data.</text>
</comment>
<dbReference type="EMBL" id="QGGO01000015">
    <property type="protein sequence ID" value="PWK24487.1"/>
    <property type="molecule type" value="Genomic_DNA"/>
</dbReference>
<reference evidence="1 2" key="1">
    <citation type="submission" date="2018-05" db="EMBL/GenBank/DDBJ databases">
        <title>Genomic Encyclopedia of Archaeal and Bacterial Type Strains, Phase II (KMG-II): from individual species to whole genera.</title>
        <authorList>
            <person name="Goeker M."/>
        </authorList>
    </citation>
    <scope>NUCLEOTIDE SEQUENCE [LARGE SCALE GENOMIC DNA]</scope>
    <source>
        <strain evidence="1 2">DSM 22214</strain>
    </source>
</reference>
<dbReference type="AlphaFoldDB" id="A0A316E1I9"/>
<organism evidence="1 2">
    <name type="scientific">Arcicella aurantiaca</name>
    <dbReference type="NCBI Taxonomy" id="591202"/>
    <lineage>
        <taxon>Bacteria</taxon>
        <taxon>Pseudomonadati</taxon>
        <taxon>Bacteroidota</taxon>
        <taxon>Cytophagia</taxon>
        <taxon>Cytophagales</taxon>
        <taxon>Flectobacillaceae</taxon>
        <taxon>Arcicella</taxon>
    </lineage>
</organism>
<name>A0A316E1I9_9BACT</name>
<gene>
    <name evidence="1" type="ORF">LV89_03000</name>
</gene>
<evidence type="ECO:0000313" key="1">
    <source>
        <dbReference type="EMBL" id="PWK24487.1"/>
    </source>
</evidence>
<protein>
    <submittedName>
        <fullName evidence="1">Uncharacterized protein</fullName>
    </submittedName>
</protein>
<dbReference type="OrthoDB" id="1495197at2"/>
<proteinExistence type="predicted"/>
<dbReference type="Proteomes" id="UP000245489">
    <property type="component" value="Unassembled WGS sequence"/>
</dbReference>
<keyword evidence="2" id="KW-1185">Reference proteome</keyword>
<sequence>MENQVLSFEEIKKLFPNEWVLLGNPLIEQTKVLSGIPIYHAIDKRDIAASGVNWRENFERATMVFTGEFPKNRRIWL</sequence>
<accession>A0A316E1I9</accession>